<feature type="signal peptide" evidence="1">
    <location>
        <begin position="1"/>
        <end position="23"/>
    </location>
</feature>
<sequence>MKQPLLLSLTLAAGVLATADASAACQLQLSDAQIIYAPVTRGELLTRAGNHFSDSELRVGEPRDLDILMTCDRPARLTLQFIGPAKESGSYRFGASGRATLLLHDLFIDDRQAKIGNAGKEENEMAFTPGAVLTFWQDGRPATGRVMRAKVTIAAWMPADATNVNEQESWQLNGSFVSGDDS</sequence>
<geneLocation type="plasmid" evidence="2 3">
    <name>pGABEKP28_2</name>
</geneLocation>
<dbReference type="KEGG" id="kpie:N5580_21060"/>
<reference evidence="2 3" key="1">
    <citation type="journal article" date="2022" name="J Glob Antimicrob Resist">
        <title>First complete genome of a multidrug resistant strain of the novel human pathogen Kalamiella piersonii (GABEKP28) identified in human saliva.</title>
        <authorList>
            <person name="McDonagh F."/>
            <person name="Singh N.K."/>
            <person name="Venkateswaran K."/>
            <person name="Lonappan A.M."/>
            <person name="Hallahan B."/>
            <person name="Tuohy A."/>
            <person name="Burke L."/>
            <person name="Kovarova A."/>
            <person name="Miliotis G."/>
        </authorList>
    </citation>
    <scope>NUCLEOTIDE SEQUENCE [LARGE SCALE GENOMIC DNA]</scope>
    <source>
        <strain evidence="2 3">GABEKP28</strain>
    </source>
</reference>
<feature type="chain" id="PRO_5042483687" evidence="1">
    <location>
        <begin position="24"/>
        <end position="182"/>
    </location>
</feature>
<evidence type="ECO:0000313" key="2">
    <source>
        <dbReference type="EMBL" id="WBG93451.1"/>
    </source>
</evidence>
<accession>A0AAJ5QNF8</accession>
<protein>
    <submittedName>
        <fullName evidence="2">Uncharacterized protein</fullName>
    </submittedName>
</protein>
<organism evidence="2 3">
    <name type="scientific">Pantoea piersonii</name>
    <dbReference type="NCBI Taxonomy" id="2364647"/>
    <lineage>
        <taxon>Bacteria</taxon>
        <taxon>Pseudomonadati</taxon>
        <taxon>Pseudomonadota</taxon>
        <taxon>Gammaproteobacteria</taxon>
        <taxon>Enterobacterales</taxon>
        <taxon>Erwiniaceae</taxon>
        <taxon>Pantoea</taxon>
    </lineage>
</organism>
<evidence type="ECO:0000313" key="3">
    <source>
        <dbReference type="Proteomes" id="UP001211544"/>
    </source>
</evidence>
<name>A0AAJ5QNF8_9GAMM</name>
<dbReference type="EMBL" id="CP104760">
    <property type="protein sequence ID" value="WBG93451.1"/>
    <property type="molecule type" value="Genomic_DNA"/>
</dbReference>
<proteinExistence type="predicted"/>
<keyword evidence="3" id="KW-1185">Reference proteome</keyword>
<dbReference type="Proteomes" id="UP001211544">
    <property type="component" value="Plasmid pGABEKP28_2"/>
</dbReference>
<dbReference type="AlphaFoldDB" id="A0AAJ5QNF8"/>
<evidence type="ECO:0000256" key="1">
    <source>
        <dbReference type="SAM" id="SignalP"/>
    </source>
</evidence>
<keyword evidence="1" id="KW-0732">Signal</keyword>
<keyword evidence="2" id="KW-0614">Plasmid</keyword>
<dbReference type="RefSeq" id="WP_269950718.1">
    <property type="nucleotide sequence ID" value="NZ_CP104760.1"/>
</dbReference>
<gene>
    <name evidence="2" type="ORF">N5580_21060</name>
</gene>